<dbReference type="EMBL" id="JAVKPK010000107">
    <property type="protein sequence ID" value="MDR7667226.1"/>
    <property type="molecule type" value="Genomic_DNA"/>
</dbReference>
<dbReference type="Proteomes" id="UP001246244">
    <property type="component" value="Unassembled WGS sequence"/>
</dbReference>
<evidence type="ECO:0000313" key="3">
    <source>
        <dbReference type="Proteomes" id="UP001246244"/>
    </source>
</evidence>
<gene>
    <name evidence="2" type="ORF">RG963_15885</name>
</gene>
<organism evidence="2 3">
    <name type="scientific">Methanosarcina baikalica</name>
    <dbReference type="NCBI Taxonomy" id="3073890"/>
    <lineage>
        <taxon>Archaea</taxon>
        <taxon>Methanobacteriati</taxon>
        <taxon>Methanobacteriota</taxon>
        <taxon>Stenosarchaea group</taxon>
        <taxon>Methanomicrobia</taxon>
        <taxon>Methanosarcinales</taxon>
        <taxon>Methanosarcinaceae</taxon>
        <taxon>Methanosarcina</taxon>
    </lineage>
</organism>
<keyword evidence="1" id="KW-1133">Transmembrane helix</keyword>
<reference evidence="3" key="1">
    <citation type="submission" date="2023-07" db="EMBL/GenBank/DDBJ databases">
        <title>Whole-genome sequencing of a new Methanosarcina sp. Z-7115.</title>
        <authorList>
            <person name="Zhilina T.N."/>
            <person name="Merkel A.Y."/>
        </authorList>
    </citation>
    <scope>NUCLEOTIDE SEQUENCE [LARGE SCALE GENOMIC DNA]</scope>
    <source>
        <strain evidence="3">Z-7115</strain>
    </source>
</reference>
<sequence length="45" mass="5016">MVRSRLKDSEDAIVKTGLVASIFGFLFNIVTFIFFLIFSDDAGVD</sequence>
<feature type="transmembrane region" description="Helical" evidence="1">
    <location>
        <begin position="12"/>
        <end position="38"/>
    </location>
</feature>
<keyword evidence="1" id="KW-0472">Membrane</keyword>
<proteinExistence type="predicted"/>
<protein>
    <submittedName>
        <fullName evidence="2">Uncharacterized protein</fullName>
    </submittedName>
</protein>
<keyword evidence="3" id="KW-1185">Reference proteome</keyword>
<dbReference type="RefSeq" id="WP_310577254.1">
    <property type="nucleotide sequence ID" value="NZ_JAVKPK010000107.1"/>
</dbReference>
<evidence type="ECO:0000313" key="2">
    <source>
        <dbReference type="EMBL" id="MDR7667226.1"/>
    </source>
</evidence>
<accession>A0ABU2D5I2</accession>
<keyword evidence="1" id="KW-0812">Transmembrane</keyword>
<name>A0ABU2D5I2_9EURY</name>
<comment type="caution">
    <text evidence="2">The sequence shown here is derived from an EMBL/GenBank/DDBJ whole genome shotgun (WGS) entry which is preliminary data.</text>
</comment>
<evidence type="ECO:0000256" key="1">
    <source>
        <dbReference type="SAM" id="Phobius"/>
    </source>
</evidence>